<evidence type="ECO:0000313" key="2">
    <source>
        <dbReference type="EMBL" id="BAY99473.1"/>
    </source>
</evidence>
<dbReference type="PANTHER" id="PTHR35319">
    <property type="match status" value="1"/>
</dbReference>
<dbReference type="InterPro" id="IPR019616">
    <property type="entry name" value="Ycf54"/>
</dbReference>
<dbReference type="PANTHER" id="PTHR35319:SF2">
    <property type="entry name" value="YCF54"/>
    <property type="match status" value="1"/>
</dbReference>
<dbReference type="Proteomes" id="UP000218785">
    <property type="component" value="Chromosome"/>
</dbReference>
<protein>
    <recommendedName>
        <fullName evidence="4">DUF2488 domain-containing protein</fullName>
    </recommendedName>
</protein>
<dbReference type="AlphaFoldDB" id="A0A1Z4N184"/>
<gene>
    <name evidence="2" type="ORF">NIES37_34560</name>
</gene>
<dbReference type="EMBL" id="AP018248">
    <property type="protein sequence ID" value="BAY99473.1"/>
    <property type="molecule type" value="Genomic_DNA"/>
</dbReference>
<evidence type="ECO:0008006" key="4">
    <source>
        <dbReference type="Google" id="ProtNLM"/>
    </source>
</evidence>
<reference evidence="2 3" key="1">
    <citation type="submission" date="2017-06" db="EMBL/GenBank/DDBJ databases">
        <title>Genome sequencing of cyanobaciteial culture collection at National Institute for Environmental Studies (NIES).</title>
        <authorList>
            <person name="Hirose Y."/>
            <person name="Shimura Y."/>
            <person name="Fujisawa T."/>
            <person name="Nakamura Y."/>
            <person name="Kawachi M."/>
        </authorList>
    </citation>
    <scope>NUCLEOTIDE SEQUENCE [LARGE SCALE GENOMIC DNA]</scope>
    <source>
        <strain evidence="2 3">NIES-37</strain>
    </source>
</reference>
<evidence type="ECO:0000256" key="1">
    <source>
        <dbReference type="ARBA" id="ARBA00043978"/>
    </source>
</evidence>
<sequence>MATYYYVLASQKFLIQEEPLDEVLKERTRHYHEQEKEIDFWLVKQPAFLEAPEMAEIKAKCPQPAAAIISTDQQFITWLKLRLEYVIVGEFEAPSATISDPLASLATVS</sequence>
<dbReference type="Gene3D" id="3.30.70.1860">
    <property type="entry name" value="Uncharacterised protein family Ycf54"/>
    <property type="match status" value="1"/>
</dbReference>
<dbReference type="InterPro" id="IPR038409">
    <property type="entry name" value="Ycf54-like_sf"/>
</dbReference>
<dbReference type="Pfam" id="PF10674">
    <property type="entry name" value="Ycf54"/>
    <property type="match status" value="1"/>
</dbReference>
<accession>A0A1Z4N184</accession>
<dbReference type="KEGG" id="ttq:NIES37_34560"/>
<proteinExistence type="inferred from homology"/>
<organism evidence="2 3">
    <name type="scientific">Tolypothrix tenuis PCC 7101</name>
    <dbReference type="NCBI Taxonomy" id="231146"/>
    <lineage>
        <taxon>Bacteria</taxon>
        <taxon>Bacillati</taxon>
        <taxon>Cyanobacteriota</taxon>
        <taxon>Cyanophyceae</taxon>
        <taxon>Nostocales</taxon>
        <taxon>Tolypothrichaceae</taxon>
        <taxon>Tolypothrix</taxon>
    </lineage>
</organism>
<name>A0A1Z4N184_9CYAN</name>
<evidence type="ECO:0000313" key="3">
    <source>
        <dbReference type="Proteomes" id="UP000218785"/>
    </source>
</evidence>
<keyword evidence="3" id="KW-1185">Reference proteome</keyword>
<dbReference type="RefSeq" id="WP_096577624.1">
    <property type="nucleotide sequence ID" value="NZ_CAWNJS010000001.1"/>
</dbReference>
<comment type="similarity">
    <text evidence="1">Belongs to the ycf54 family.</text>
</comment>